<keyword evidence="2" id="KW-0175">Coiled coil</keyword>
<dbReference type="Gene3D" id="1.10.287.470">
    <property type="entry name" value="Helix hairpin bin"/>
    <property type="match status" value="1"/>
</dbReference>
<dbReference type="InterPro" id="IPR058647">
    <property type="entry name" value="BSH_CzcB-like"/>
</dbReference>
<dbReference type="STRING" id="608538.HTH_1727"/>
<dbReference type="AlphaFoldDB" id="D3DK20"/>
<dbReference type="OrthoDB" id="9777308at2"/>
<accession>D3DK20</accession>
<dbReference type="SUPFAM" id="SSF111369">
    <property type="entry name" value="HlyD-like secretion proteins"/>
    <property type="match status" value="1"/>
</dbReference>
<feature type="domain" description="CusB-like beta-barrel" evidence="3">
    <location>
        <begin position="228"/>
        <end position="297"/>
    </location>
</feature>
<dbReference type="GO" id="GO:1990281">
    <property type="term" value="C:efflux pump complex"/>
    <property type="evidence" value="ECO:0007669"/>
    <property type="project" value="TreeGrafter"/>
</dbReference>
<dbReference type="KEGG" id="hte:Hydth_1710"/>
<dbReference type="InterPro" id="IPR058792">
    <property type="entry name" value="Beta-barrel_RND_2"/>
</dbReference>
<name>D3DK20_HYDTT</name>
<dbReference type="Pfam" id="PF25967">
    <property type="entry name" value="RND-MFP_C"/>
    <property type="match status" value="1"/>
</dbReference>
<dbReference type="PANTHER" id="PTHR30469:SF15">
    <property type="entry name" value="HLYD FAMILY OF SECRETION PROTEINS"/>
    <property type="match status" value="1"/>
</dbReference>
<feature type="domain" description="Multidrug resistance protein MdtA-like C-terminal permuted SH3" evidence="4">
    <location>
        <begin position="302"/>
        <end position="362"/>
    </location>
</feature>
<dbReference type="Gene3D" id="2.40.420.20">
    <property type="match status" value="1"/>
</dbReference>
<dbReference type="EMBL" id="AP011112">
    <property type="protein sequence ID" value="BAI70172.1"/>
    <property type="molecule type" value="Genomic_DNA"/>
</dbReference>
<proteinExistence type="inferred from homology"/>
<dbReference type="NCBIfam" id="TIGR01730">
    <property type="entry name" value="RND_mfp"/>
    <property type="match status" value="1"/>
</dbReference>
<feature type="coiled-coil region" evidence="2">
    <location>
        <begin position="108"/>
        <end position="173"/>
    </location>
</feature>
<dbReference type="PANTHER" id="PTHR30469">
    <property type="entry name" value="MULTIDRUG RESISTANCE PROTEIN MDTA"/>
    <property type="match status" value="1"/>
</dbReference>
<dbReference type="eggNOG" id="COG0845">
    <property type="taxonomic scope" value="Bacteria"/>
</dbReference>
<reference evidence="6 7" key="1">
    <citation type="journal article" date="2010" name="J. Bacteriol.">
        <title>Complete genome sequence of the thermophilic, obligately chemolithoautotrophic hydrogen-oxidizing bacterium Hydrogenobacter thermophilus TK-6.</title>
        <authorList>
            <person name="Arai H."/>
            <person name="Kanbe H."/>
            <person name="Ishii M."/>
            <person name="Igarashi Y."/>
        </authorList>
    </citation>
    <scope>NUCLEOTIDE SEQUENCE [LARGE SCALE GENOMIC DNA]</scope>
    <source>
        <strain evidence="7">DSM 6534 / IAM 12695 / TK-6 [Tokyo]</strain>
    </source>
</reference>
<dbReference type="GO" id="GO:0015562">
    <property type="term" value="F:efflux transmembrane transporter activity"/>
    <property type="evidence" value="ECO:0007669"/>
    <property type="project" value="TreeGrafter"/>
</dbReference>
<evidence type="ECO:0000256" key="1">
    <source>
        <dbReference type="ARBA" id="ARBA00009477"/>
    </source>
</evidence>
<evidence type="ECO:0000313" key="7">
    <source>
        <dbReference type="Proteomes" id="UP000002574"/>
    </source>
</evidence>
<dbReference type="InterPro" id="IPR006143">
    <property type="entry name" value="RND_pump_MFP"/>
</dbReference>
<sequence>MRRYIKYIGFLVVISLVVLWLAGVFSHRERTFEVEKKAKTVEGLKIGKVERAQEVQVGYVGNIVADHVAEISTRVAGKITSVRVKEGQAVKKGQILLTLDASDILAQASAVSEQVKQAEEAYKSAISNYEAVKKTYERYLSLLKENAITQQEFDQIKAQYDAAKAQVEQAKAGIRAAQFQRKAVVSNLDYTTIRAPFDGYVAHKKVDMGDLAGPGTVLLVIERPPYKLEVNLPEKYVGRIRVGDVYPVYIDALNKTVQGRVSEVSPSVDPITRTFRVKLSLESGDLKSGMYAKMLISEKLSVILVPESAIFRRFDFTGVWVVKPDNTLELRFVKLGEKRGNMVEVLSGLSGDERIVVDGIEKACDGCKVGG</sequence>
<evidence type="ECO:0000256" key="2">
    <source>
        <dbReference type="SAM" id="Coils"/>
    </source>
</evidence>
<dbReference type="Pfam" id="PF25954">
    <property type="entry name" value="Beta-barrel_RND_2"/>
    <property type="match status" value="1"/>
</dbReference>
<dbReference type="Pfam" id="PF25973">
    <property type="entry name" value="BSH_CzcB"/>
    <property type="match status" value="1"/>
</dbReference>
<dbReference type="Proteomes" id="UP000002574">
    <property type="component" value="Chromosome"/>
</dbReference>
<comment type="similarity">
    <text evidence="1">Belongs to the membrane fusion protein (MFP) (TC 8.A.1) family.</text>
</comment>
<dbReference type="KEGG" id="hth:HTH_1727"/>
<dbReference type="Gene3D" id="2.40.30.170">
    <property type="match status" value="1"/>
</dbReference>
<dbReference type="RefSeq" id="WP_012964352.1">
    <property type="nucleotide sequence ID" value="NC_013799.1"/>
</dbReference>
<evidence type="ECO:0000259" key="5">
    <source>
        <dbReference type="Pfam" id="PF25973"/>
    </source>
</evidence>
<evidence type="ECO:0000313" key="6">
    <source>
        <dbReference type="EMBL" id="BAI70172.1"/>
    </source>
</evidence>
<dbReference type="Gene3D" id="2.40.50.100">
    <property type="match status" value="1"/>
</dbReference>
<evidence type="ECO:0000259" key="4">
    <source>
        <dbReference type="Pfam" id="PF25967"/>
    </source>
</evidence>
<keyword evidence="7" id="KW-1185">Reference proteome</keyword>
<organism evidence="6 7">
    <name type="scientific">Hydrogenobacter thermophilus (strain DSM 6534 / IAM 12695 / TK-6)</name>
    <dbReference type="NCBI Taxonomy" id="608538"/>
    <lineage>
        <taxon>Bacteria</taxon>
        <taxon>Pseudomonadati</taxon>
        <taxon>Aquificota</taxon>
        <taxon>Aquificia</taxon>
        <taxon>Aquificales</taxon>
        <taxon>Aquificaceae</taxon>
        <taxon>Hydrogenobacter</taxon>
    </lineage>
</organism>
<gene>
    <name evidence="6" type="ordered locus">HTH_1727</name>
</gene>
<protein>
    <submittedName>
        <fullName evidence="6">Acriflavin resistance protein</fullName>
    </submittedName>
</protein>
<dbReference type="InterPro" id="IPR058627">
    <property type="entry name" value="MdtA-like_C"/>
</dbReference>
<evidence type="ECO:0000259" key="3">
    <source>
        <dbReference type="Pfam" id="PF25954"/>
    </source>
</evidence>
<feature type="domain" description="CzcB-like barrel-sandwich hybrid" evidence="5">
    <location>
        <begin position="68"/>
        <end position="212"/>
    </location>
</feature>